<evidence type="ECO:0000259" key="2">
    <source>
        <dbReference type="PROSITE" id="PS51186"/>
    </source>
</evidence>
<reference evidence="3" key="1">
    <citation type="submission" date="2024-07" db="EMBL/GenBank/DDBJ databases">
        <title>Complete genome sequences of cellulolytic bacteria, Kitasatospora sp. CMC57 and Streptomyces sp. CMC78, isolated from Japanese agricultural soil.</title>
        <authorList>
            <person name="Hashimoto T."/>
            <person name="Ito M."/>
            <person name="Iwamoto M."/>
            <person name="Fukahori D."/>
            <person name="Shoda T."/>
            <person name="Sakoda M."/>
            <person name="Morohoshi T."/>
            <person name="Mitsuboshi M."/>
            <person name="Nishizawa T."/>
        </authorList>
    </citation>
    <scope>NUCLEOTIDE SEQUENCE</scope>
    <source>
        <strain evidence="3">CMC57</strain>
    </source>
</reference>
<protein>
    <submittedName>
        <fullName evidence="3">GNAT family N-acetyltransferase</fullName>
    </submittedName>
</protein>
<evidence type="ECO:0000256" key="1">
    <source>
        <dbReference type="SAM" id="MobiDB-lite"/>
    </source>
</evidence>
<feature type="region of interest" description="Disordered" evidence="1">
    <location>
        <begin position="1"/>
        <end position="20"/>
    </location>
</feature>
<organism evidence="3">
    <name type="scientific">Kitasatospora sp. CMC57</name>
    <dbReference type="NCBI Taxonomy" id="3231513"/>
    <lineage>
        <taxon>Bacteria</taxon>
        <taxon>Bacillati</taxon>
        <taxon>Actinomycetota</taxon>
        <taxon>Actinomycetes</taxon>
        <taxon>Kitasatosporales</taxon>
        <taxon>Streptomycetaceae</taxon>
        <taxon>Kitasatospora</taxon>
    </lineage>
</organism>
<proteinExistence type="predicted"/>
<dbReference type="PROSITE" id="PS51186">
    <property type="entry name" value="GNAT"/>
    <property type="match status" value="1"/>
</dbReference>
<name>A0AB33K7F8_9ACTN</name>
<feature type="domain" description="N-acetyltransferase" evidence="2">
    <location>
        <begin position="31"/>
        <end position="193"/>
    </location>
</feature>
<dbReference type="InterPro" id="IPR000182">
    <property type="entry name" value="GNAT_dom"/>
</dbReference>
<dbReference type="CDD" id="cd04301">
    <property type="entry name" value="NAT_SF"/>
    <property type="match status" value="1"/>
</dbReference>
<accession>A0AB33K7F8</accession>
<dbReference type="PANTHER" id="PTHR43138:SF1">
    <property type="entry name" value="N-ACETYLTRANSFERASE ACA1"/>
    <property type="match status" value="1"/>
</dbReference>
<dbReference type="PANTHER" id="PTHR43138">
    <property type="entry name" value="ACETYLTRANSFERASE, GNAT FAMILY"/>
    <property type="match status" value="1"/>
</dbReference>
<dbReference type="EMBL" id="AP035881">
    <property type="protein sequence ID" value="BFP47823.1"/>
    <property type="molecule type" value="Genomic_DNA"/>
</dbReference>
<dbReference type="GO" id="GO:0016747">
    <property type="term" value="F:acyltransferase activity, transferring groups other than amino-acyl groups"/>
    <property type="evidence" value="ECO:0007669"/>
    <property type="project" value="InterPro"/>
</dbReference>
<dbReference type="SUPFAM" id="SSF55729">
    <property type="entry name" value="Acyl-CoA N-acyltransferases (Nat)"/>
    <property type="match status" value="1"/>
</dbReference>
<dbReference type="InterPro" id="IPR052742">
    <property type="entry name" value="Mito_N-acetyltransferase"/>
</dbReference>
<gene>
    <name evidence="3" type="ORF">KCMC57_41910</name>
</gene>
<dbReference type="Gene3D" id="3.40.630.30">
    <property type="match status" value="1"/>
</dbReference>
<dbReference type="Pfam" id="PF00583">
    <property type="entry name" value="Acetyltransf_1"/>
    <property type="match status" value="1"/>
</dbReference>
<evidence type="ECO:0000313" key="3">
    <source>
        <dbReference type="EMBL" id="BFP47823.1"/>
    </source>
</evidence>
<dbReference type="AlphaFoldDB" id="A0AB33K7F8"/>
<dbReference type="InterPro" id="IPR016181">
    <property type="entry name" value="Acyl_CoA_acyltransferase"/>
</dbReference>
<sequence length="210" mass="22562">MRRVSREGGDAEGTGEYSWPGAAARGQTAWVIIREATEADWPAIWPFLHRIVAAGDTFTWPRDISEELAREIWMKRPPGRTVVAVAEDGTVLGSAETHPNQMGPGSHIANAGFMVDEAHAGRGVGRALCAHVIEQARADGYRAIQYNAVASSNSRAVALWKSFGFTVLAAVPEGFLHPELGYVDLLVMYLPLTETEAAVEAGAGAEPPVR</sequence>